<evidence type="ECO:0000256" key="8">
    <source>
        <dbReference type="ARBA" id="ARBA00022692"/>
    </source>
</evidence>
<keyword evidence="9 16" id="KW-1133">Transmembrane helix</keyword>
<reference evidence="17 18" key="1">
    <citation type="journal article" date="2010" name="Stand. Genomic Sci.">
        <title>Complete genome sequence of Denitrovibrio acetiphilus type strain (N2460).</title>
        <authorList>
            <person name="Kiss H."/>
            <person name="Lang E."/>
            <person name="Lapidus A."/>
            <person name="Copeland A."/>
            <person name="Nolan M."/>
            <person name="Glavina Del Rio T."/>
            <person name="Chen F."/>
            <person name="Lucas S."/>
            <person name="Tice H."/>
            <person name="Cheng J.F."/>
            <person name="Han C."/>
            <person name="Goodwin L."/>
            <person name="Pitluck S."/>
            <person name="Liolios K."/>
            <person name="Pati A."/>
            <person name="Ivanova N."/>
            <person name="Mavromatis K."/>
            <person name="Chen A."/>
            <person name="Palaniappan K."/>
            <person name="Land M."/>
            <person name="Hauser L."/>
            <person name="Chang Y.J."/>
            <person name="Jeffries C.D."/>
            <person name="Detter J.C."/>
            <person name="Brettin T."/>
            <person name="Spring S."/>
            <person name="Rohde M."/>
            <person name="Goker M."/>
            <person name="Woyke T."/>
            <person name="Bristow J."/>
            <person name="Eisen J.A."/>
            <person name="Markowitz V."/>
            <person name="Hugenholtz P."/>
            <person name="Kyrpides N.C."/>
            <person name="Klenk H.P."/>
        </authorList>
    </citation>
    <scope>NUCLEOTIDE SEQUENCE [LARGE SCALE GENOMIC DNA]</scope>
    <source>
        <strain evidence="18">DSM 12809 / NBRC 114555 / N2460</strain>
    </source>
</reference>
<keyword evidence="12" id="KW-0594">Phospholipid biosynthesis</keyword>
<dbReference type="RefSeq" id="WP_013009812.1">
    <property type="nucleotide sequence ID" value="NC_013943.1"/>
</dbReference>
<evidence type="ECO:0000256" key="15">
    <source>
        <dbReference type="RuleBase" id="RU003750"/>
    </source>
</evidence>
<feature type="transmembrane region" description="Helical" evidence="16">
    <location>
        <begin position="194"/>
        <end position="210"/>
    </location>
</feature>
<dbReference type="InterPro" id="IPR000462">
    <property type="entry name" value="CDP-OH_P_trans"/>
</dbReference>
<dbReference type="InParanoid" id="D4H3I4"/>
<keyword evidence="6" id="KW-0444">Lipid biosynthesis</keyword>
<gene>
    <name evidence="17" type="ordered locus">Dacet_0470</name>
</gene>
<dbReference type="EMBL" id="CP001968">
    <property type="protein sequence ID" value="ADD67268.1"/>
    <property type="molecule type" value="Genomic_DNA"/>
</dbReference>
<comment type="subcellular location">
    <subcellularLocation>
        <location evidence="2">Endomembrane system</location>
        <topology evidence="2">Multi-pass membrane protein</topology>
    </subcellularLocation>
</comment>
<dbReference type="InterPro" id="IPR048254">
    <property type="entry name" value="CDP_ALCOHOL_P_TRANSF_CS"/>
</dbReference>
<dbReference type="STRING" id="522772.Dacet_0470"/>
<dbReference type="GO" id="GO:0008654">
    <property type="term" value="P:phospholipid biosynthetic process"/>
    <property type="evidence" value="ECO:0007669"/>
    <property type="project" value="UniProtKB-KW"/>
</dbReference>
<keyword evidence="18" id="KW-1185">Reference proteome</keyword>
<evidence type="ECO:0000256" key="11">
    <source>
        <dbReference type="ARBA" id="ARBA00023136"/>
    </source>
</evidence>
<evidence type="ECO:0000256" key="12">
    <source>
        <dbReference type="ARBA" id="ARBA00023209"/>
    </source>
</evidence>
<keyword evidence="8 16" id="KW-0812">Transmembrane</keyword>
<proteinExistence type="inferred from homology"/>
<evidence type="ECO:0000313" key="17">
    <source>
        <dbReference type="EMBL" id="ADD67268.1"/>
    </source>
</evidence>
<feature type="transmembrane region" description="Helical" evidence="16">
    <location>
        <begin position="129"/>
        <end position="149"/>
    </location>
</feature>
<dbReference type="KEGG" id="dap:Dacet_0470"/>
<evidence type="ECO:0000313" key="18">
    <source>
        <dbReference type="Proteomes" id="UP000002012"/>
    </source>
</evidence>
<dbReference type="NCBIfam" id="TIGR00473">
    <property type="entry name" value="pssA"/>
    <property type="match status" value="1"/>
</dbReference>
<evidence type="ECO:0000256" key="3">
    <source>
        <dbReference type="ARBA" id="ARBA00010441"/>
    </source>
</evidence>
<dbReference type="InterPro" id="IPR050324">
    <property type="entry name" value="CDP-alcohol_PTase-I"/>
</dbReference>
<dbReference type="PROSITE" id="PS00379">
    <property type="entry name" value="CDP_ALCOHOL_P_TRANSF"/>
    <property type="match status" value="1"/>
</dbReference>
<feature type="transmembrane region" description="Helical" evidence="16">
    <location>
        <begin position="12"/>
        <end position="30"/>
    </location>
</feature>
<keyword evidence="11 16" id="KW-0472">Membrane</keyword>
<dbReference type="GO" id="GO:0003882">
    <property type="term" value="F:CDP-diacylglycerol-serine O-phosphatidyltransferase activity"/>
    <property type="evidence" value="ECO:0007669"/>
    <property type="project" value="UniProtKB-EC"/>
</dbReference>
<evidence type="ECO:0000256" key="13">
    <source>
        <dbReference type="ARBA" id="ARBA00023264"/>
    </source>
</evidence>
<protein>
    <recommendedName>
        <fullName evidence="5">CDP-diacylglycerol--serine O-phosphatidyltransferase</fullName>
        <ecNumber evidence="4">2.7.8.8</ecNumber>
    </recommendedName>
    <alternativeName>
        <fullName evidence="14">Phosphatidylserine synthase</fullName>
    </alternativeName>
</protein>
<dbReference type="GO" id="GO:0016020">
    <property type="term" value="C:membrane"/>
    <property type="evidence" value="ECO:0007669"/>
    <property type="project" value="InterPro"/>
</dbReference>
<keyword evidence="13" id="KW-1208">Phospholipid metabolism</keyword>
<evidence type="ECO:0000256" key="1">
    <source>
        <dbReference type="ARBA" id="ARBA00000287"/>
    </source>
</evidence>
<dbReference type="HOGENOM" id="CLU_049944_2_0_0"/>
<dbReference type="Pfam" id="PF01066">
    <property type="entry name" value="CDP-OH_P_transf"/>
    <property type="match status" value="1"/>
</dbReference>
<dbReference type="OrthoDB" id="9777147at2"/>
<dbReference type="PaxDb" id="522772-Dacet_0470"/>
<sequence length="251" mass="27805">MKSEAAQNKNYVLPNLVTILGLFCGFYSIIATLNGNYVMAASATLVAFIFDGMDGKVARMLNATSDFGIQLDSLSDLVSFGVAPAILVYKWALAPYGRLGWMAAFLFVACGALRLARFNVQTKKIDPRFFVGLPIPAAAGVIVTSVLFAKEFFGDPNSMTVPVWFTFTIYILAFLMVSNIKYYSGKTFIQQKSYNALVVFVLFIFVLGLYPELFLFLLSTGYALSGLLYLAYVRLKQPKRDKEVETGENKL</sequence>
<dbReference type="Proteomes" id="UP000002012">
    <property type="component" value="Chromosome"/>
</dbReference>
<accession>D4H3I4</accession>
<evidence type="ECO:0000256" key="6">
    <source>
        <dbReference type="ARBA" id="ARBA00022516"/>
    </source>
</evidence>
<feature type="transmembrane region" description="Helical" evidence="16">
    <location>
        <begin position="216"/>
        <end position="233"/>
    </location>
</feature>
<evidence type="ECO:0000256" key="2">
    <source>
        <dbReference type="ARBA" id="ARBA00004127"/>
    </source>
</evidence>
<dbReference type="GO" id="GO:0012505">
    <property type="term" value="C:endomembrane system"/>
    <property type="evidence" value="ECO:0007669"/>
    <property type="project" value="UniProtKB-SubCell"/>
</dbReference>
<evidence type="ECO:0000256" key="7">
    <source>
        <dbReference type="ARBA" id="ARBA00022679"/>
    </source>
</evidence>
<name>D4H3I4_DENA2</name>
<dbReference type="AlphaFoldDB" id="D4H3I4"/>
<feature type="transmembrane region" description="Helical" evidence="16">
    <location>
        <begin position="99"/>
        <end position="117"/>
    </location>
</feature>
<comment type="similarity">
    <text evidence="3 15">Belongs to the CDP-alcohol phosphatidyltransferase class-I family.</text>
</comment>
<evidence type="ECO:0000256" key="16">
    <source>
        <dbReference type="SAM" id="Phobius"/>
    </source>
</evidence>
<keyword evidence="7 15" id="KW-0808">Transferase</keyword>
<evidence type="ECO:0000256" key="9">
    <source>
        <dbReference type="ARBA" id="ARBA00022989"/>
    </source>
</evidence>
<dbReference type="InterPro" id="IPR043130">
    <property type="entry name" value="CDP-OH_PTrfase_TM_dom"/>
</dbReference>
<dbReference type="PANTHER" id="PTHR14269:SF61">
    <property type="entry name" value="CDP-DIACYLGLYCEROL--SERINE O-PHOSPHATIDYLTRANSFERASE"/>
    <property type="match status" value="1"/>
</dbReference>
<feature type="transmembrane region" description="Helical" evidence="16">
    <location>
        <begin position="161"/>
        <end position="182"/>
    </location>
</feature>
<keyword evidence="10" id="KW-0443">Lipid metabolism</keyword>
<dbReference type="PANTHER" id="PTHR14269">
    <property type="entry name" value="CDP-DIACYLGLYCEROL--GLYCEROL-3-PHOSPHATE 3-PHOSPHATIDYLTRANSFERASE-RELATED"/>
    <property type="match status" value="1"/>
</dbReference>
<comment type="catalytic activity">
    <reaction evidence="1">
        <text>a CDP-1,2-diacyl-sn-glycerol + L-serine = a 1,2-diacyl-sn-glycero-3-phospho-L-serine + CMP + H(+)</text>
        <dbReference type="Rhea" id="RHEA:16913"/>
        <dbReference type="ChEBI" id="CHEBI:15378"/>
        <dbReference type="ChEBI" id="CHEBI:33384"/>
        <dbReference type="ChEBI" id="CHEBI:57262"/>
        <dbReference type="ChEBI" id="CHEBI:58332"/>
        <dbReference type="ChEBI" id="CHEBI:60377"/>
        <dbReference type="EC" id="2.7.8.8"/>
    </reaction>
</comment>
<dbReference type="eggNOG" id="COG1183">
    <property type="taxonomic scope" value="Bacteria"/>
</dbReference>
<dbReference type="EC" id="2.7.8.8" evidence="4"/>
<dbReference type="Gene3D" id="1.20.120.1760">
    <property type="match status" value="1"/>
</dbReference>
<evidence type="ECO:0000256" key="5">
    <source>
        <dbReference type="ARBA" id="ARBA00017171"/>
    </source>
</evidence>
<organism evidence="17 18">
    <name type="scientific">Denitrovibrio acetiphilus (strain DSM 12809 / NBRC 114555 / N2460)</name>
    <dbReference type="NCBI Taxonomy" id="522772"/>
    <lineage>
        <taxon>Bacteria</taxon>
        <taxon>Pseudomonadati</taxon>
        <taxon>Deferribacterota</taxon>
        <taxon>Deferribacteres</taxon>
        <taxon>Deferribacterales</taxon>
        <taxon>Geovibrionaceae</taxon>
        <taxon>Denitrovibrio</taxon>
    </lineage>
</organism>
<dbReference type="InterPro" id="IPR004533">
    <property type="entry name" value="CDP-diaglyc--ser_O-PTrfase"/>
</dbReference>
<evidence type="ECO:0000256" key="10">
    <source>
        <dbReference type="ARBA" id="ARBA00023098"/>
    </source>
</evidence>
<evidence type="ECO:0000256" key="4">
    <source>
        <dbReference type="ARBA" id="ARBA00013174"/>
    </source>
</evidence>
<evidence type="ECO:0000256" key="14">
    <source>
        <dbReference type="ARBA" id="ARBA00032361"/>
    </source>
</evidence>